<proteinExistence type="inferred from homology"/>
<dbReference type="InterPro" id="IPR013325">
    <property type="entry name" value="RNA_pol_sigma_r2"/>
</dbReference>
<protein>
    <submittedName>
        <fullName evidence="8">RNA polymerase sigma factor</fullName>
    </submittedName>
</protein>
<dbReference type="NCBIfam" id="TIGR02937">
    <property type="entry name" value="sigma70-ECF"/>
    <property type="match status" value="1"/>
</dbReference>
<evidence type="ECO:0000256" key="4">
    <source>
        <dbReference type="ARBA" id="ARBA00023125"/>
    </source>
</evidence>
<dbReference type="EMBL" id="JAMDLW010000019">
    <property type="protein sequence ID" value="MCY9520750.1"/>
    <property type="molecule type" value="Genomic_DNA"/>
</dbReference>
<organism evidence="8 9">
    <name type="scientific">Paenibacillus apiarius</name>
    <dbReference type="NCBI Taxonomy" id="46240"/>
    <lineage>
        <taxon>Bacteria</taxon>
        <taxon>Bacillati</taxon>
        <taxon>Bacillota</taxon>
        <taxon>Bacilli</taxon>
        <taxon>Bacillales</taxon>
        <taxon>Paenibacillaceae</taxon>
        <taxon>Paenibacillus</taxon>
    </lineage>
</organism>
<evidence type="ECO:0000256" key="5">
    <source>
        <dbReference type="ARBA" id="ARBA00023163"/>
    </source>
</evidence>
<dbReference type="PANTHER" id="PTHR43133:SF8">
    <property type="entry name" value="RNA POLYMERASE SIGMA FACTOR HI_1459-RELATED"/>
    <property type="match status" value="1"/>
</dbReference>
<evidence type="ECO:0000259" key="6">
    <source>
        <dbReference type="Pfam" id="PF04542"/>
    </source>
</evidence>
<dbReference type="InterPro" id="IPR013249">
    <property type="entry name" value="RNA_pol_sigma70_r4_t2"/>
</dbReference>
<evidence type="ECO:0000256" key="1">
    <source>
        <dbReference type="ARBA" id="ARBA00010641"/>
    </source>
</evidence>
<dbReference type="SUPFAM" id="SSF88946">
    <property type="entry name" value="Sigma2 domain of RNA polymerase sigma factors"/>
    <property type="match status" value="1"/>
</dbReference>
<dbReference type="RefSeq" id="WP_087435453.1">
    <property type="nucleotide sequence ID" value="NZ_JAMDLV010000036.1"/>
</dbReference>
<dbReference type="Pfam" id="PF04542">
    <property type="entry name" value="Sigma70_r2"/>
    <property type="match status" value="1"/>
</dbReference>
<dbReference type="Gene3D" id="1.10.1740.10">
    <property type="match status" value="1"/>
</dbReference>
<dbReference type="Gene3D" id="1.10.10.10">
    <property type="entry name" value="Winged helix-like DNA-binding domain superfamily/Winged helix DNA-binding domain"/>
    <property type="match status" value="1"/>
</dbReference>
<dbReference type="InterPro" id="IPR036388">
    <property type="entry name" value="WH-like_DNA-bd_sf"/>
</dbReference>
<dbReference type="PANTHER" id="PTHR43133">
    <property type="entry name" value="RNA POLYMERASE ECF-TYPE SIGMA FACTO"/>
    <property type="match status" value="1"/>
</dbReference>
<feature type="domain" description="RNA polymerase sigma factor 70 region 4 type 2" evidence="7">
    <location>
        <begin position="119"/>
        <end position="172"/>
    </location>
</feature>
<sequence>MISDEQLVKAMADGDEAAFETLVRRYHGPIQAYAERMLHDRRKAEDTVQETFLRLIRQMEKGAVPEQVRPWLYRVAGNLCRDQFRKQEVRKESLVDDFVEDSVLTDAGVLQLVERQETRRELLRVMNKLSDTQRQIVTLRFYHDLKLQEISDALDMGLSAVKASLYSALRKLKALLNQEGEPSPDKKEEIAHGKR</sequence>
<evidence type="ECO:0000256" key="2">
    <source>
        <dbReference type="ARBA" id="ARBA00023015"/>
    </source>
</evidence>
<dbReference type="Pfam" id="PF08281">
    <property type="entry name" value="Sigma70_r4_2"/>
    <property type="match status" value="1"/>
</dbReference>
<dbReference type="InterPro" id="IPR039425">
    <property type="entry name" value="RNA_pol_sigma-70-like"/>
</dbReference>
<keyword evidence="5" id="KW-0804">Transcription</keyword>
<dbReference type="SUPFAM" id="SSF88659">
    <property type="entry name" value="Sigma3 and sigma4 domains of RNA polymerase sigma factors"/>
    <property type="match status" value="1"/>
</dbReference>
<dbReference type="Proteomes" id="UP001207626">
    <property type="component" value="Unassembled WGS sequence"/>
</dbReference>
<feature type="domain" description="RNA polymerase sigma-70 region 2" evidence="6">
    <location>
        <begin position="22"/>
        <end position="88"/>
    </location>
</feature>
<dbReference type="CDD" id="cd06171">
    <property type="entry name" value="Sigma70_r4"/>
    <property type="match status" value="1"/>
</dbReference>
<dbReference type="InterPro" id="IPR007627">
    <property type="entry name" value="RNA_pol_sigma70_r2"/>
</dbReference>
<name>A0ABT4DTR8_9BACL</name>
<evidence type="ECO:0000256" key="3">
    <source>
        <dbReference type="ARBA" id="ARBA00023082"/>
    </source>
</evidence>
<evidence type="ECO:0000313" key="8">
    <source>
        <dbReference type="EMBL" id="MCY9520750.1"/>
    </source>
</evidence>
<keyword evidence="2" id="KW-0805">Transcription regulation</keyword>
<reference evidence="8 9" key="1">
    <citation type="submission" date="2022-05" db="EMBL/GenBank/DDBJ databases">
        <title>Genome Sequencing of Bee-Associated Microbes.</title>
        <authorList>
            <person name="Dunlap C."/>
        </authorList>
    </citation>
    <scope>NUCLEOTIDE SEQUENCE [LARGE SCALE GENOMIC DNA]</scope>
    <source>
        <strain evidence="8 9">NRRL NRS-1438</strain>
    </source>
</reference>
<keyword evidence="9" id="KW-1185">Reference proteome</keyword>
<evidence type="ECO:0000313" key="9">
    <source>
        <dbReference type="Proteomes" id="UP001207626"/>
    </source>
</evidence>
<comment type="similarity">
    <text evidence="1">Belongs to the sigma-70 factor family. ECF subfamily.</text>
</comment>
<keyword evidence="3" id="KW-0731">Sigma factor</keyword>
<comment type="caution">
    <text evidence="8">The sequence shown here is derived from an EMBL/GenBank/DDBJ whole genome shotgun (WGS) entry which is preliminary data.</text>
</comment>
<dbReference type="InterPro" id="IPR013324">
    <property type="entry name" value="RNA_pol_sigma_r3/r4-like"/>
</dbReference>
<evidence type="ECO:0000259" key="7">
    <source>
        <dbReference type="Pfam" id="PF08281"/>
    </source>
</evidence>
<accession>A0ABT4DTR8</accession>
<gene>
    <name evidence="8" type="ORF">M5X09_13920</name>
</gene>
<dbReference type="InterPro" id="IPR014284">
    <property type="entry name" value="RNA_pol_sigma-70_dom"/>
</dbReference>
<keyword evidence="4" id="KW-0238">DNA-binding</keyword>